<dbReference type="RefSeq" id="WP_126696117.1">
    <property type="nucleotide sequence ID" value="NZ_RXOF01000021.1"/>
</dbReference>
<proteinExistence type="predicted"/>
<feature type="chain" id="PRO_5018653578" evidence="1">
    <location>
        <begin position="22"/>
        <end position="296"/>
    </location>
</feature>
<protein>
    <submittedName>
        <fullName evidence="2">Uncharacterized protein</fullName>
    </submittedName>
</protein>
<dbReference type="AlphaFoldDB" id="A0A3S0H5B5"/>
<dbReference type="Proteomes" id="UP000282184">
    <property type="component" value="Unassembled WGS sequence"/>
</dbReference>
<keyword evidence="1" id="KW-0732">Signal</keyword>
<accession>A0A3S0H5B5</accession>
<reference evidence="2 3" key="1">
    <citation type="submission" date="2018-12" db="EMBL/GenBank/DDBJ databases">
        <title>Hymenobacter gummosus sp. nov., isolated from a spring.</title>
        <authorList>
            <person name="Nie L."/>
        </authorList>
    </citation>
    <scope>NUCLEOTIDE SEQUENCE [LARGE SCALE GENOMIC DNA]</scope>
    <source>
        <strain evidence="2 3">KCTC 52166</strain>
    </source>
</reference>
<comment type="caution">
    <text evidence="2">The sequence shown here is derived from an EMBL/GenBank/DDBJ whole genome shotgun (WGS) entry which is preliminary data.</text>
</comment>
<feature type="signal peptide" evidence="1">
    <location>
        <begin position="1"/>
        <end position="21"/>
    </location>
</feature>
<gene>
    <name evidence="2" type="ORF">EJV47_25865</name>
</gene>
<dbReference type="EMBL" id="RXOF01000021">
    <property type="protein sequence ID" value="RTQ45304.1"/>
    <property type="molecule type" value="Genomic_DNA"/>
</dbReference>
<dbReference type="OrthoDB" id="1522692at2"/>
<evidence type="ECO:0000256" key="1">
    <source>
        <dbReference type="SAM" id="SignalP"/>
    </source>
</evidence>
<evidence type="ECO:0000313" key="2">
    <source>
        <dbReference type="EMBL" id="RTQ45304.1"/>
    </source>
</evidence>
<evidence type="ECO:0000313" key="3">
    <source>
        <dbReference type="Proteomes" id="UP000282184"/>
    </source>
</evidence>
<keyword evidence="3" id="KW-1185">Reference proteome</keyword>
<sequence length="296" mass="31677">MRPRFLLPLLLVLLTALSARAANPTLLLDVARFRPLAAGNSYEVDVYVTVPGNGLTYIKRTRDTYQAGATVVLQVVSASGQAVHSETITLKPPVISDTTIGIKNPQSFLRRLTLRGGEYTVKAELKDLYRKSAATFKTEQPLALDFSATAPVLSDVVFLAKAAGKTTEQSNFSRGGYSLVRTPAGNYGRGADQLYFYVELYNAPAGQPLSLHYHVESAEGFAADADAPLGTAKAGRPTPVAGELPLGGLSQLGIETDGTYMLTVEVRSGKKVLASRQGQFVRTQQEYAPAGASLPR</sequence>
<name>A0A3S0H5B5_9BACT</name>
<organism evidence="2 3">
    <name type="scientific">Hymenobacter gummosus</name>
    <dbReference type="NCBI Taxonomy" id="1776032"/>
    <lineage>
        <taxon>Bacteria</taxon>
        <taxon>Pseudomonadati</taxon>
        <taxon>Bacteroidota</taxon>
        <taxon>Cytophagia</taxon>
        <taxon>Cytophagales</taxon>
        <taxon>Hymenobacteraceae</taxon>
        <taxon>Hymenobacter</taxon>
    </lineage>
</organism>